<dbReference type="OrthoDB" id="2185464at2759"/>
<evidence type="ECO:0000313" key="3">
    <source>
        <dbReference type="Proteomes" id="UP000269721"/>
    </source>
</evidence>
<dbReference type="AlphaFoldDB" id="A0A4P9W6S1"/>
<reference evidence="3" key="1">
    <citation type="journal article" date="2018" name="Nat. Microbiol.">
        <title>Leveraging single-cell genomics to expand the fungal tree of life.</title>
        <authorList>
            <person name="Ahrendt S.R."/>
            <person name="Quandt C.A."/>
            <person name="Ciobanu D."/>
            <person name="Clum A."/>
            <person name="Salamov A."/>
            <person name="Andreopoulos B."/>
            <person name="Cheng J.F."/>
            <person name="Woyke T."/>
            <person name="Pelin A."/>
            <person name="Henrissat B."/>
            <person name="Reynolds N.K."/>
            <person name="Benny G.L."/>
            <person name="Smith M.E."/>
            <person name="James T.Y."/>
            <person name="Grigoriev I.V."/>
        </authorList>
    </citation>
    <scope>NUCLEOTIDE SEQUENCE [LARGE SCALE GENOMIC DNA]</scope>
</reference>
<name>A0A4P9W6S1_9FUNG</name>
<evidence type="ECO:0000256" key="1">
    <source>
        <dbReference type="SAM" id="MobiDB-lite"/>
    </source>
</evidence>
<gene>
    <name evidence="2" type="ORF">BDK51DRAFT_39759</name>
</gene>
<dbReference type="EMBL" id="KZ998709">
    <property type="protein sequence ID" value="RKO85826.1"/>
    <property type="molecule type" value="Genomic_DNA"/>
</dbReference>
<feature type="compositionally biased region" description="Polar residues" evidence="1">
    <location>
        <begin position="471"/>
        <end position="481"/>
    </location>
</feature>
<dbReference type="Proteomes" id="UP000269721">
    <property type="component" value="Unassembled WGS sequence"/>
</dbReference>
<sequence length="578" mass="64158">MALRNTYTSDDVDEDDGLQVLPKDLRTLKNFAWRKLKHILQLHIVAVPRDSSPSTDQDPDANSVLNRDPDHTMDSHHPSPPRALPQSHDRTLPKLKDILALGTEKAVRKFFHALRSTAAQWWPTDNRAQQAGRRVRFLPLMPFADAFAHFCQRLASLMAPSVTAAEFPSRTSHAIPSMSLLDKKQMNVFTLDTWTRILREDLEDIAKGVYLWDAHLQEKVLVIGALFDILGDAPGWTEFTGFGTLVRKRHLDDDGAEDCESVQPRGSYSRAEDTARALHPELKESITEIAQDNENKIVCMLSSFAILAEKVRDKLGEVSKDLLPHWNCWLAHRRYLRLIWGHQISERKLPRLARHGFVFTYGPLKERETLDMGLPEAVKQLVRITRFIPAADLALSSVKLAHLAGVGEGSFPGLENGGLPASVLPDQPSTKHLALPDPTPPKCQLMDPLDPLTSLPLRPADHRGHPRPKFTQLQAPSSAFSSGHAPGHCPPPHPAQQQQYPSFYSSSAATSLPVPFVYNSSPALGEEIAGRVSTGVKKVLDGELRKVVSAVIPDILERLTAANLKLQPQPVAPYTSSK</sequence>
<feature type="compositionally biased region" description="Basic and acidic residues" evidence="1">
    <location>
        <begin position="67"/>
        <end position="77"/>
    </location>
</feature>
<evidence type="ECO:0000313" key="2">
    <source>
        <dbReference type="EMBL" id="RKO85826.1"/>
    </source>
</evidence>
<feature type="region of interest" description="Disordered" evidence="1">
    <location>
        <begin position="417"/>
        <end position="500"/>
    </location>
</feature>
<protein>
    <submittedName>
        <fullName evidence="2">Uncharacterized protein</fullName>
    </submittedName>
</protein>
<feature type="region of interest" description="Disordered" evidence="1">
    <location>
        <begin position="49"/>
        <end position="89"/>
    </location>
</feature>
<keyword evidence="3" id="KW-1185">Reference proteome</keyword>
<accession>A0A4P9W6S1</accession>
<organism evidence="2 3">
    <name type="scientific">Blyttiomyces helicus</name>
    <dbReference type="NCBI Taxonomy" id="388810"/>
    <lineage>
        <taxon>Eukaryota</taxon>
        <taxon>Fungi</taxon>
        <taxon>Fungi incertae sedis</taxon>
        <taxon>Chytridiomycota</taxon>
        <taxon>Chytridiomycota incertae sedis</taxon>
        <taxon>Chytridiomycetes</taxon>
        <taxon>Chytridiomycetes incertae sedis</taxon>
        <taxon>Blyttiomyces</taxon>
    </lineage>
</organism>
<proteinExistence type="predicted"/>